<keyword evidence="2" id="KW-0802">TPR repeat</keyword>
<dbReference type="Gene3D" id="1.25.40.10">
    <property type="entry name" value="Tetratricopeptide repeat domain"/>
    <property type="match status" value="1"/>
</dbReference>
<dbReference type="OrthoDB" id="2423701at2759"/>
<keyword evidence="4" id="KW-1185">Reference proteome</keyword>
<proteinExistence type="predicted"/>
<reference evidence="3 4" key="1">
    <citation type="journal article" date="2016" name="Mol. Biol. Evol.">
        <title>Comparative Genomics of Early-Diverging Mushroom-Forming Fungi Provides Insights into the Origins of Lignocellulose Decay Capabilities.</title>
        <authorList>
            <person name="Nagy L.G."/>
            <person name="Riley R."/>
            <person name="Tritt A."/>
            <person name="Adam C."/>
            <person name="Daum C."/>
            <person name="Floudas D."/>
            <person name="Sun H."/>
            <person name="Yadav J.S."/>
            <person name="Pangilinan J."/>
            <person name="Larsson K.H."/>
            <person name="Matsuura K."/>
            <person name="Barry K."/>
            <person name="Labutti K."/>
            <person name="Kuo R."/>
            <person name="Ohm R.A."/>
            <person name="Bhattacharya S.S."/>
            <person name="Shirouzu T."/>
            <person name="Yoshinaga Y."/>
            <person name="Martin F.M."/>
            <person name="Grigoriev I.V."/>
            <person name="Hibbett D.S."/>
        </authorList>
    </citation>
    <scope>NUCLEOTIDE SEQUENCE [LARGE SCALE GENOMIC DNA]</scope>
    <source>
        <strain evidence="3 4">HHB12733</strain>
    </source>
</reference>
<gene>
    <name evidence="3" type="ORF">CALCODRAFT_481291</name>
</gene>
<dbReference type="Gene3D" id="1.20.1280.50">
    <property type="match status" value="1"/>
</dbReference>
<dbReference type="InParanoid" id="A0A165HV67"/>
<dbReference type="SUPFAM" id="SSF81383">
    <property type="entry name" value="F-box domain"/>
    <property type="match status" value="1"/>
</dbReference>
<dbReference type="PANTHER" id="PTHR22904:SF523">
    <property type="entry name" value="STRESS-INDUCED-PHOSPHOPROTEIN 1"/>
    <property type="match status" value="1"/>
</dbReference>
<dbReference type="InterPro" id="IPR011990">
    <property type="entry name" value="TPR-like_helical_dom_sf"/>
</dbReference>
<dbReference type="EMBL" id="KV423937">
    <property type="protein sequence ID" value="KZT59789.1"/>
    <property type="molecule type" value="Genomic_DNA"/>
</dbReference>
<accession>A0A165HV67</accession>
<keyword evidence="1" id="KW-0677">Repeat</keyword>
<dbReference type="InterPro" id="IPR036047">
    <property type="entry name" value="F-box-like_dom_sf"/>
</dbReference>
<dbReference type="GO" id="GO:0051879">
    <property type="term" value="F:Hsp90 protein binding"/>
    <property type="evidence" value="ECO:0007669"/>
    <property type="project" value="TreeGrafter"/>
</dbReference>
<organism evidence="3 4">
    <name type="scientific">Calocera cornea HHB12733</name>
    <dbReference type="NCBI Taxonomy" id="1353952"/>
    <lineage>
        <taxon>Eukaryota</taxon>
        <taxon>Fungi</taxon>
        <taxon>Dikarya</taxon>
        <taxon>Basidiomycota</taxon>
        <taxon>Agaricomycotina</taxon>
        <taxon>Dacrymycetes</taxon>
        <taxon>Dacrymycetales</taxon>
        <taxon>Dacrymycetaceae</taxon>
        <taxon>Calocera</taxon>
    </lineage>
</organism>
<evidence type="ECO:0000256" key="1">
    <source>
        <dbReference type="ARBA" id="ARBA00022737"/>
    </source>
</evidence>
<dbReference type="SMART" id="SM00028">
    <property type="entry name" value="TPR"/>
    <property type="match status" value="3"/>
</dbReference>
<evidence type="ECO:0000256" key="2">
    <source>
        <dbReference type="ARBA" id="ARBA00022803"/>
    </source>
</evidence>
<dbReference type="AlphaFoldDB" id="A0A165HV67"/>
<dbReference type="Proteomes" id="UP000076842">
    <property type="component" value="Unassembled WGS sequence"/>
</dbReference>
<dbReference type="SUPFAM" id="SSF48452">
    <property type="entry name" value="TPR-like"/>
    <property type="match status" value="1"/>
</dbReference>
<dbReference type="STRING" id="1353952.A0A165HV67"/>
<protein>
    <submittedName>
        <fullName evidence="3">Uncharacterized protein</fullName>
    </submittedName>
</protein>
<dbReference type="InterPro" id="IPR032675">
    <property type="entry name" value="LRR_dom_sf"/>
</dbReference>
<dbReference type="Gene3D" id="3.80.10.10">
    <property type="entry name" value="Ribonuclease Inhibitor"/>
    <property type="match status" value="1"/>
</dbReference>
<evidence type="ECO:0000313" key="4">
    <source>
        <dbReference type="Proteomes" id="UP000076842"/>
    </source>
</evidence>
<sequence length="569" mass="63498">MPAMPPVHVQEAFTSALSLFKAGKLDDALAGFTACIEREPRSHQLFDARAATLERLGMHKEALKDARKVVELSPEQPKGYIRAARLFLRLGKMERSIDACNMAEERLPTFEKRRRVELAAIRAEAIAAMEARDTALTSLMCHMQKLPYELLSIVFAEWMEEDIAAPVIASHVCHRWRETALSISRLWSTLILTRHKPELKAATWLKRSHSRCTDLRIRNDFSLAADRQEWFTDLIRIVGHGNPIRLDLNIPQTLRDTIFGNLPAPAVDKLQELSLHVSLKNPQGSSSFSLPAFTSLRCLELGGYVRVPTELASRTLEVLVLKSIWPAAAPAAMYRRLISDLPNLRTLSLKSPIPSSGTDVSGDPDEALVLPNLESMELLGPGNWLSFAENMEVPSLQALRMDNCSRTNAAELLSTLKMNDSALTEISLSACGLPERGLREALPRFTNLNKLQIVRSAELSNALIEDLAEKPLWPQLQHVNFSHSPRITGSPLLRLVRSHLPPPDTEPIDIDIGEAKPVQTKILPIKSMIIDGCPKVDHELAQKMAILVSDFSCVYMTKDQSTKRRRGDP</sequence>
<evidence type="ECO:0000313" key="3">
    <source>
        <dbReference type="EMBL" id="KZT59789.1"/>
    </source>
</evidence>
<dbReference type="InterPro" id="IPR019734">
    <property type="entry name" value="TPR_rpt"/>
</dbReference>
<dbReference type="SUPFAM" id="SSF52047">
    <property type="entry name" value="RNI-like"/>
    <property type="match status" value="1"/>
</dbReference>
<name>A0A165HV67_9BASI</name>
<dbReference type="PANTHER" id="PTHR22904">
    <property type="entry name" value="TPR REPEAT CONTAINING PROTEIN"/>
    <property type="match status" value="1"/>
</dbReference>